<dbReference type="AlphaFoldDB" id="A0A9P5H8P1"/>
<dbReference type="Proteomes" id="UP000722485">
    <property type="component" value="Unassembled WGS sequence"/>
</dbReference>
<accession>A0A9P5H8P1</accession>
<organism evidence="1 2">
    <name type="scientific">Cylindrodendrum hubeiense</name>
    <dbReference type="NCBI Taxonomy" id="595255"/>
    <lineage>
        <taxon>Eukaryota</taxon>
        <taxon>Fungi</taxon>
        <taxon>Dikarya</taxon>
        <taxon>Ascomycota</taxon>
        <taxon>Pezizomycotina</taxon>
        <taxon>Sordariomycetes</taxon>
        <taxon>Hypocreomycetidae</taxon>
        <taxon>Hypocreales</taxon>
        <taxon>Nectriaceae</taxon>
        <taxon>Cylindrodendrum</taxon>
    </lineage>
</organism>
<keyword evidence="2" id="KW-1185">Reference proteome</keyword>
<proteinExistence type="predicted"/>
<reference evidence="1" key="1">
    <citation type="submission" date="2020-03" db="EMBL/GenBank/DDBJ databases">
        <title>Draft Genome Sequence of Cylindrodendrum hubeiense.</title>
        <authorList>
            <person name="Buettner E."/>
            <person name="Kellner H."/>
        </authorList>
    </citation>
    <scope>NUCLEOTIDE SEQUENCE</scope>
    <source>
        <strain evidence="1">IHI 201604</strain>
    </source>
</reference>
<sequence>MFLGLLRPVWSLLKTLILISLPVTLLPFLNGLIEGVFVGNYLIKTGYDNVRYLDQDLEARALSEFRFAIGSPQVTGVALAPFHVVLLQDPTQWWEKLGLERLDFDKEAYPPYGTPDANNFASLNGLHRPSDSEGEPWHHWVYASAQFWHIEGFLLDDWDKAFEELIQYRYANPSIASAGFHYIACPESFLCSSWRVNGPALLHFTTEVFETDKVKTEDQIPDYDAVTVRIIELPTQESLLPGVFPSHLNQLKAVTENSSWSDHSPHSEFGQFQRRYYEVCDSSERAYPQTYGQLAKLERSVLWTMSFEDSSSPKVARFIAVCLSGATRILGYRAFYKVLDLLGYNEPQQPQSQAEGQSDEDYITEQKKEILESLGDLGDEMKKTLATPEGTEAWNAMLDSMLKEKREKEQNKQE</sequence>
<comment type="caution">
    <text evidence="1">The sequence shown here is derived from an EMBL/GenBank/DDBJ whole genome shotgun (WGS) entry which is preliminary data.</text>
</comment>
<evidence type="ECO:0000313" key="2">
    <source>
        <dbReference type="Proteomes" id="UP000722485"/>
    </source>
</evidence>
<protein>
    <submittedName>
        <fullName evidence="1">Uncharacterized protein</fullName>
    </submittedName>
</protein>
<dbReference type="EMBL" id="JAANBB010000066">
    <property type="protein sequence ID" value="KAF7552106.1"/>
    <property type="molecule type" value="Genomic_DNA"/>
</dbReference>
<gene>
    <name evidence="1" type="ORF">G7Z17_g4544</name>
</gene>
<evidence type="ECO:0000313" key="1">
    <source>
        <dbReference type="EMBL" id="KAF7552106.1"/>
    </source>
</evidence>
<dbReference type="OrthoDB" id="5015154at2759"/>
<name>A0A9P5H8P1_9HYPO</name>